<protein>
    <submittedName>
        <fullName evidence="2">Protein mono-ADP-ribosyltransferase parp4</fullName>
    </submittedName>
</protein>
<dbReference type="AlphaFoldDB" id="A0AAD5UDJ7"/>
<keyword evidence="3" id="KW-1185">Reference proteome</keyword>
<evidence type="ECO:0000313" key="3">
    <source>
        <dbReference type="Proteomes" id="UP001210925"/>
    </source>
</evidence>
<name>A0AAD5UDJ7_9FUNG</name>
<proteinExistence type="predicted"/>
<dbReference type="Pfam" id="PF26128">
    <property type="entry name" value="Gad2"/>
    <property type="match status" value="1"/>
</dbReference>
<reference evidence="2" key="1">
    <citation type="submission" date="2020-05" db="EMBL/GenBank/DDBJ databases">
        <title>Phylogenomic resolution of chytrid fungi.</title>
        <authorList>
            <person name="Stajich J.E."/>
            <person name="Amses K."/>
            <person name="Simmons R."/>
            <person name="Seto K."/>
            <person name="Myers J."/>
            <person name="Bonds A."/>
            <person name="Quandt C.A."/>
            <person name="Barry K."/>
            <person name="Liu P."/>
            <person name="Grigoriev I."/>
            <person name="Longcore J.E."/>
            <person name="James T.Y."/>
        </authorList>
    </citation>
    <scope>NUCLEOTIDE SEQUENCE</scope>
    <source>
        <strain evidence="2">PLAUS21</strain>
    </source>
</reference>
<dbReference type="InterPro" id="IPR053354">
    <property type="entry name" value="MGDG_epimerase"/>
</dbReference>
<organism evidence="2 3">
    <name type="scientific">Boothiomyces macroporosus</name>
    <dbReference type="NCBI Taxonomy" id="261099"/>
    <lineage>
        <taxon>Eukaryota</taxon>
        <taxon>Fungi</taxon>
        <taxon>Fungi incertae sedis</taxon>
        <taxon>Chytridiomycota</taxon>
        <taxon>Chytridiomycota incertae sedis</taxon>
        <taxon>Chytridiomycetes</taxon>
        <taxon>Rhizophydiales</taxon>
        <taxon>Terramycetaceae</taxon>
        <taxon>Boothiomyces</taxon>
    </lineage>
</organism>
<dbReference type="EMBL" id="JADGKB010000082">
    <property type="protein sequence ID" value="KAJ3254576.1"/>
    <property type="molecule type" value="Genomic_DNA"/>
</dbReference>
<dbReference type="PANTHER" id="PTHR43558">
    <property type="entry name" value="REDUCTASE, PUTATIVE (AFU_ORTHOLOGUE AFUA_3G10540)-RELATED"/>
    <property type="match status" value="1"/>
</dbReference>
<dbReference type="Pfam" id="PF10283">
    <property type="entry name" value="zf-CCHH"/>
    <property type="match status" value="1"/>
</dbReference>
<evidence type="ECO:0000313" key="2">
    <source>
        <dbReference type="EMBL" id="KAJ3254576.1"/>
    </source>
</evidence>
<feature type="domain" description="PBZ-type" evidence="1">
    <location>
        <begin position="3"/>
        <end position="24"/>
    </location>
</feature>
<sequence>MAECRYGANCRRINMDHLKELKHPISVYMSRTAVVHDDQKDEFNCIPHCKDKDSCQNSNPKHLKNYWHPGDECVDVGEVLENAAEQMRGKQLQTTQPPMCMDDLKISLNDNNTGVNDAASFKSLKEISMAKVAKSINENPLDYVEYFQNMSEEIAKTYFKLLTFHALEQLAAANAFEWWSSNDSLVDYCMAQENKYREMFVNDRDNEELKDPYLMMSSVFVGYETKHLPESQSDTLLLATDFEEGPAFASRELFRKQWYHITGGVFENVDLSNLFFAGGAVLAALQPFDSTKDINEQMIERGYYNSDIDIFVHGIEDTVVATERIKKFCEDIQTKTGNNLLFVRNRNSLTIVREFPLRQIQVIFRLYHSPSEVLLGFDIDCCCVGYDGKEVYGIPRFFGAITYQRNLVDVTRRSPSYEYRLYKYSKRGFGVLIRGKKIELPTINEEDEGSLSGLPRLASLSKGWSKKLYPRYEEDEDEQSEAEISDNSDLQKKRKISNMKKSPITFDDFVKLAQGDLNVINYKIGRGSLLPDMRTTEIIDIDRYTEVNSFKYSNYMTIKIPYSANWTLSRIKNFVQYLNQAFSMNHNYGSFMDMEFTTILSGGDEDFYDIPNCVEIVDSADKVLQEDLGCVVVENDKELLSKYSPDECWLVDNPGQQMLTGSFQPIFSDMESWISGSA</sequence>
<dbReference type="InterPro" id="IPR019406">
    <property type="entry name" value="APLF_PBZ"/>
</dbReference>
<gene>
    <name evidence="2" type="primary">PARP4_2</name>
    <name evidence="2" type="ORF">HK103_007061</name>
</gene>
<comment type="caution">
    <text evidence="2">The sequence shown here is derived from an EMBL/GenBank/DDBJ whole genome shotgun (WGS) entry which is preliminary data.</text>
</comment>
<accession>A0AAD5UDJ7</accession>
<dbReference type="Proteomes" id="UP001210925">
    <property type="component" value="Unassembled WGS sequence"/>
</dbReference>
<evidence type="ECO:0000259" key="1">
    <source>
        <dbReference type="Pfam" id="PF10283"/>
    </source>
</evidence>
<dbReference type="PANTHER" id="PTHR43558:SF6">
    <property type="entry name" value="REDUCTASE, PUTATIVE (AFU_ORTHOLOGUE AFUA_3G10540)-RELATED"/>
    <property type="match status" value="1"/>
</dbReference>